<dbReference type="Proteomes" id="UP000660729">
    <property type="component" value="Unassembled WGS sequence"/>
</dbReference>
<accession>A0A8H6RVV1</accession>
<keyword evidence="4 8" id="KW-0479">Metal-binding</keyword>
<evidence type="ECO:0000313" key="11">
    <source>
        <dbReference type="EMBL" id="KAF7198377.1"/>
    </source>
</evidence>
<dbReference type="PANTHER" id="PTHR46206:SF2">
    <property type="entry name" value="CYTOCHROME P450 MONOOXYGENASE AUSG-RELATED"/>
    <property type="match status" value="1"/>
</dbReference>
<dbReference type="CDD" id="cd11041">
    <property type="entry name" value="CYP503A1-like"/>
    <property type="match status" value="1"/>
</dbReference>
<keyword evidence="5 9" id="KW-0560">Oxidoreductase</keyword>
<evidence type="ECO:0000256" key="8">
    <source>
        <dbReference type="PIRSR" id="PIRSR602403-1"/>
    </source>
</evidence>
<dbReference type="InterPro" id="IPR002403">
    <property type="entry name" value="Cyt_P450_E_grp-IV"/>
</dbReference>
<evidence type="ECO:0000256" key="5">
    <source>
        <dbReference type="ARBA" id="ARBA00023002"/>
    </source>
</evidence>
<evidence type="ECO:0000256" key="9">
    <source>
        <dbReference type="RuleBase" id="RU000461"/>
    </source>
</evidence>
<dbReference type="PANTHER" id="PTHR46206">
    <property type="entry name" value="CYTOCHROME P450"/>
    <property type="match status" value="1"/>
</dbReference>
<evidence type="ECO:0000256" key="2">
    <source>
        <dbReference type="ARBA" id="ARBA00010617"/>
    </source>
</evidence>
<name>A0A8H6RVV1_9PEZI</name>
<dbReference type="GO" id="GO:0020037">
    <property type="term" value="F:heme binding"/>
    <property type="evidence" value="ECO:0007669"/>
    <property type="project" value="InterPro"/>
</dbReference>
<dbReference type="GO" id="GO:0016705">
    <property type="term" value="F:oxidoreductase activity, acting on paired donors, with incorporation or reduction of molecular oxygen"/>
    <property type="evidence" value="ECO:0007669"/>
    <property type="project" value="InterPro"/>
</dbReference>
<keyword evidence="12" id="KW-1185">Reference proteome</keyword>
<dbReference type="EMBL" id="JABCIY010000001">
    <property type="protein sequence ID" value="KAF7198377.1"/>
    <property type="molecule type" value="Genomic_DNA"/>
</dbReference>
<dbReference type="InterPro" id="IPR036396">
    <property type="entry name" value="Cyt_P450_sf"/>
</dbReference>
<keyword evidence="10" id="KW-1133">Transmembrane helix</keyword>
<dbReference type="InterPro" id="IPR017972">
    <property type="entry name" value="Cyt_P450_CS"/>
</dbReference>
<dbReference type="OrthoDB" id="1844152at2759"/>
<keyword evidence="10" id="KW-0812">Transmembrane</keyword>
<protein>
    <submittedName>
        <fullName evidence="11">Cytochrome P450 monooxygenase</fullName>
    </submittedName>
</protein>
<dbReference type="Gene3D" id="1.10.630.10">
    <property type="entry name" value="Cytochrome P450"/>
    <property type="match status" value="1"/>
</dbReference>
<evidence type="ECO:0000256" key="4">
    <source>
        <dbReference type="ARBA" id="ARBA00022723"/>
    </source>
</evidence>
<dbReference type="AlphaFoldDB" id="A0A8H6RVV1"/>
<keyword evidence="10" id="KW-0472">Membrane</keyword>
<sequence length="516" mass="58720">MDVLQSLPVSIQAICGVTVLGILYYAISGGQRPYAGFPLVTLEEQGWKTWLGGPSKTEWMAHCADLLRKGRKITNGCFQVRASSGYKIVVPNRFTDELRNHPDADFGLSMRKDMMSDYEGFDGVREGLRHDGVMLDVVRVKLTQSLGLVTQDIVDEADKAIGRLLKDDDEWTTYRIKDVLLDVVARVSTRVFAGEELANDEEWLHIAKQYTLSTFMAAQELLRRSPLTRSVAQYFEPMCTQGRKYVKEARRIIAPRAEQRMKQRDSLDAGEKKKSQNSFDWMADLSKGRYLDFSAGQLTLSVAAIHTTTEMTTRALVRLCTNPEVVQPLRDEIVGVLKEDGWAKTSLYKMKLLDSFMKEVSRMDKMGDVAMRRGLTKEITLSDGTVLPKNALILVSDSMTRDPTFYPEPEKFDAWRYLKMRQRPGEENKHQFVTTSPDNLFFGHGQHACPGRFFASNEIKILFCYFLLRYDFRLEPGTKVPESISFEDTTTVSPDIQVQARKRQGEIEIDLKSPKV</sequence>
<keyword evidence="6 8" id="KW-0408">Iron</keyword>
<dbReference type="InterPro" id="IPR001128">
    <property type="entry name" value="Cyt_P450"/>
</dbReference>
<keyword evidence="3 8" id="KW-0349">Heme</keyword>
<dbReference type="PRINTS" id="PR00465">
    <property type="entry name" value="EP450IV"/>
</dbReference>
<comment type="similarity">
    <text evidence="2 9">Belongs to the cytochrome P450 family.</text>
</comment>
<organism evidence="11 12">
    <name type="scientific">Pseudocercospora fuligena</name>
    <dbReference type="NCBI Taxonomy" id="685502"/>
    <lineage>
        <taxon>Eukaryota</taxon>
        <taxon>Fungi</taxon>
        <taxon>Dikarya</taxon>
        <taxon>Ascomycota</taxon>
        <taxon>Pezizomycotina</taxon>
        <taxon>Dothideomycetes</taxon>
        <taxon>Dothideomycetidae</taxon>
        <taxon>Mycosphaerellales</taxon>
        <taxon>Mycosphaerellaceae</taxon>
        <taxon>Pseudocercospora</taxon>
    </lineage>
</organism>
<keyword evidence="7 9" id="KW-0503">Monooxygenase</keyword>
<evidence type="ECO:0000256" key="6">
    <source>
        <dbReference type="ARBA" id="ARBA00023004"/>
    </source>
</evidence>
<feature type="transmembrane region" description="Helical" evidence="10">
    <location>
        <begin position="6"/>
        <end position="27"/>
    </location>
</feature>
<dbReference type="GO" id="GO:0005506">
    <property type="term" value="F:iron ion binding"/>
    <property type="evidence" value="ECO:0007669"/>
    <property type="project" value="InterPro"/>
</dbReference>
<comment type="caution">
    <text evidence="11">The sequence shown here is derived from an EMBL/GenBank/DDBJ whole genome shotgun (WGS) entry which is preliminary data.</text>
</comment>
<dbReference type="PROSITE" id="PS00086">
    <property type="entry name" value="CYTOCHROME_P450"/>
    <property type="match status" value="1"/>
</dbReference>
<feature type="binding site" description="axial binding residue" evidence="8">
    <location>
        <position position="449"/>
    </location>
    <ligand>
        <name>heme</name>
        <dbReference type="ChEBI" id="CHEBI:30413"/>
    </ligand>
    <ligandPart>
        <name>Fe</name>
        <dbReference type="ChEBI" id="CHEBI:18248"/>
    </ligandPart>
</feature>
<dbReference type="SUPFAM" id="SSF48264">
    <property type="entry name" value="Cytochrome P450"/>
    <property type="match status" value="1"/>
</dbReference>
<proteinExistence type="inferred from homology"/>
<dbReference type="Pfam" id="PF00067">
    <property type="entry name" value="p450"/>
    <property type="match status" value="1"/>
</dbReference>
<evidence type="ECO:0000313" key="12">
    <source>
        <dbReference type="Proteomes" id="UP000660729"/>
    </source>
</evidence>
<evidence type="ECO:0000256" key="7">
    <source>
        <dbReference type="ARBA" id="ARBA00023033"/>
    </source>
</evidence>
<evidence type="ECO:0000256" key="1">
    <source>
        <dbReference type="ARBA" id="ARBA00001971"/>
    </source>
</evidence>
<gene>
    <name evidence="11" type="ORF">HII31_00116</name>
</gene>
<evidence type="ECO:0000256" key="3">
    <source>
        <dbReference type="ARBA" id="ARBA00022617"/>
    </source>
</evidence>
<comment type="cofactor">
    <cofactor evidence="1 8">
        <name>heme</name>
        <dbReference type="ChEBI" id="CHEBI:30413"/>
    </cofactor>
</comment>
<reference evidence="11" key="1">
    <citation type="submission" date="2020-04" db="EMBL/GenBank/DDBJ databases">
        <title>Draft genome resource of the tomato pathogen Pseudocercospora fuligena.</title>
        <authorList>
            <person name="Zaccaron A."/>
        </authorList>
    </citation>
    <scope>NUCLEOTIDE SEQUENCE</scope>
    <source>
        <strain evidence="11">PF001</strain>
    </source>
</reference>
<dbReference type="GO" id="GO:0004497">
    <property type="term" value="F:monooxygenase activity"/>
    <property type="evidence" value="ECO:0007669"/>
    <property type="project" value="UniProtKB-KW"/>
</dbReference>
<evidence type="ECO:0000256" key="10">
    <source>
        <dbReference type="SAM" id="Phobius"/>
    </source>
</evidence>